<evidence type="ECO:0000256" key="1">
    <source>
        <dbReference type="ARBA" id="ARBA00022448"/>
    </source>
</evidence>
<dbReference type="PROSITE" id="PS50893">
    <property type="entry name" value="ABC_TRANSPORTER_2"/>
    <property type="match status" value="1"/>
</dbReference>
<evidence type="ECO:0000313" key="6">
    <source>
        <dbReference type="Proteomes" id="UP000593735"/>
    </source>
</evidence>
<dbReference type="SMART" id="SM00382">
    <property type="entry name" value="AAA"/>
    <property type="match status" value="1"/>
</dbReference>
<dbReference type="PROSITE" id="PS00211">
    <property type="entry name" value="ABC_TRANSPORTER_1"/>
    <property type="match status" value="1"/>
</dbReference>
<dbReference type="KEGG" id="tio:INP52_03780"/>
<dbReference type="PANTHER" id="PTHR42788">
    <property type="entry name" value="TAURINE IMPORT ATP-BINDING PROTEIN-RELATED"/>
    <property type="match status" value="1"/>
</dbReference>
<dbReference type="InterPro" id="IPR017871">
    <property type="entry name" value="ABC_transporter-like_CS"/>
</dbReference>
<gene>
    <name evidence="5" type="ORF">INP52_03780</name>
</gene>
<dbReference type="CDD" id="cd03293">
    <property type="entry name" value="ABC_NrtD_SsuB_transporters"/>
    <property type="match status" value="1"/>
</dbReference>
<protein>
    <submittedName>
        <fullName evidence="5">ABC transporter ATP-binding protein</fullName>
    </submittedName>
</protein>
<proteinExistence type="predicted"/>
<dbReference type="InterPro" id="IPR027417">
    <property type="entry name" value="P-loop_NTPase"/>
</dbReference>
<dbReference type="InterPro" id="IPR050166">
    <property type="entry name" value="ABC_transporter_ATP-bind"/>
</dbReference>
<evidence type="ECO:0000256" key="2">
    <source>
        <dbReference type="ARBA" id="ARBA00022741"/>
    </source>
</evidence>
<feature type="domain" description="ABC transporter" evidence="4">
    <location>
        <begin position="8"/>
        <end position="239"/>
    </location>
</feature>
<dbReference type="GO" id="GO:0005524">
    <property type="term" value="F:ATP binding"/>
    <property type="evidence" value="ECO:0007669"/>
    <property type="project" value="UniProtKB-KW"/>
</dbReference>
<evidence type="ECO:0000259" key="4">
    <source>
        <dbReference type="PROSITE" id="PS50893"/>
    </source>
</evidence>
<keyword evidence="6" id="KW-1185">Reference proteome</keyword>
<dbReference type="Pfam" id="PF00005">
    <property type="entry name" value="ABC_tran"/>
    <property type="match status" value="1"/>
</dbReference>
<evidence type="ECO:0000313" key="5">
    <source>
        <dbReference type="EMBL" id="QOY61322.1"/>
    </source>
</evidence>
<dbReference type="Gene3D" id="3.40.50.300">
    <property type="entry name" value="P-loop containing nucleotide triphosphate hydrolases"/>
    <property type="match status" value="1"/>
</dbReference>
<evidence type="ECO:0000256" key="3">
    <source>
        <dbReference type="ARBA" id="ARBA00022840"/>
    </source>
</evidence>
<dbReference type="RefSeq" id="WP_194372545.1">
    <property type="nucleotide sequence ID" value="NZ_CP063767.1"/>
</dbReference>
<dbReference type="GO" id="GO:0016887">
    <property type="term" value="F:ATP hydrolysis activity"/>
    <property type="evidence" value="ECO:0007669"/>
    <property type="project" value="InterPro"/>
</dbReference>
<organism evidence="5 6">
    <name type="scientific">Thermophilibacter immobilis</name>
    <dbReference type="NCBI Taxonomy" id="2779519"/>
    <lineage>
        <taxon>Bacteria</taxon>
        <taxon>Bacillati</taxon>
        <taxon>Actinomycetota</taxon>
        <taxon>Coriobacteriia</taxon>
        <taxon>Coriobacteriales</taxon>
        <taxon>Atopobiaceae</taxon>
        <taxon>Thermophilibacter</taxon>
    </lineage>
</organism>
<dbReference type="AlphaFoldDB" id="A0A7S7RVB5"/>
<sequence>MSTKASILSVEHVGRVYDDEEDKRTVALEDVSFGVAEGEFVSLIGHSGCGKTTLLRLIAGLDDPQEGRLLLDGEPIAGSSPERGFVFQQGGLFPWLTVSQNIAFGLKARGTYDTRSADVDEYLRLIGLDGFGDSYPHQISGGMAQRVAIARSLINNPRVLLLDEPMGALDSFTRADLQDKLLALRERNHTTMILVTHDVDEAVYLSDRIVLMTPRPGRVSEEIRVDIARPRDRTSDGFLALRTRILDKLHLAGVGAEASDAAPADDAGLVATR</sequence>
<keyword evidence="3 5" id="KW-0067">ATP-binding</keyword>
<keyword evidence="2" id="KW-0547">Nucleotide-binding</keyword>
<dbReference type="SUPFAM" id="SSF52540">
    <property type="entry name" value="P-loop containing nucleoside triphosphate hydrolases"/>
    <property type="match status" value="1"/>
</dbReference>
<accession>A0A7S7RVB5</accession>
<keyword evidence="1" id="KW-0813">Transport</keyword>
<name>A0A7S7RVB5_9ACTN</name>
<reference evidence="5 6" key="1">
    <citation type="submission" date="2020-10" db="EMBL/GenBank/DDBJ databases">
        <title>Olsenella immobilis sp.nov., isolated from the mud in a fermentation cellar used for the production of Chinese strong-flavoured liquor.</title>
        <authorList>
            <person name="Lu L."/>
        </authorList>
    </citation>
    <scope>NUCLEOTIDE SEQUENCE [LARGE SCALE GENOMIC DNA]</scope>
    <source>
        <strain evidence="5 6">LZLJ-2</strain>
    </source>
</reference>
<dbReference type="PANTHER" id="PTHR42788:SF13">
    <property type="entry name" value="ALIPHATIC SULFONATES IMPORT ATP-BINDING PROTEIN SSUB"/>
    <property type="match status" value="1"/>
</dbReference>
<dbReference type="InterPro" id="IPR003593">
    <property type="entry name" value="AAA+_ATPase"/>
</dbReference>
<dbReference type="InterPro" id="IPR003439">
    <property type="entry name" value="ABC_transporter-like_ATP-bd"/>
</dbReference>
<dbReference type="EMBL" id="CP063767">
    <property type="protein sequence ID" value="QOY61322.1"/>
    <property type="molecule type" value="Genomic_DNA"/>
</dbReference>
<dbReference type="Proteomes" id="UP000593735">
    <property type="component" value="Chromosome"/>
</dbReference>